<organism evidence="3 4">
    <name type="scientific">Aureitalea marina</name>
    <dbReference type="NCBI Taxonomy" id="930804"/>
    <lineage>
        <taxon>Bacteria</taxon>
        <taxon>Pseudomonadati</taxon>
        <taxon>Bacteroidota</taxon>
        <taxon>Flavobacteriia</taxon>
        <taxon>Flavobacteriales</taxon>
        <taxon>Flavobacteriaceae</taxon>
        <taxon>Aureitalea</taxon>
    </lineage>
</organism>
<accession>A0A2S7KMU1</accession>
<dbReference type="EMBL" id="MQUB01000001">
    <property type="protein sequence ID" value="PQB03949.1"/>
    <property type="molecule type" value="Genomic_DNA"/>
</dbReference>
<keyword evidence="1" id="KW-0697">Rotamase</keyword>
<dbReference type="Proteomes" id="UP000239800">
    <property type="component" value="Unassembled WGS sequence"/>
</dbReference>
<dbReference type="SUPFAM" id="SSF54534">
    <property type="entry name" value="FKBP-like"/>
    <property type="match status" value="2"/>
</dbReference>
<proteinExistence type="predicted"/>
<protein>
    <submittedName>
        <fullName evidence="3">Peptidylprolyl isomerase</fullName>
    </submittedName>
</protein>
<dbReference type="PANTHER" id="PTHR47245:SF2">
    <property type="entry name" value="PEPTIDYL-PROLYL CIS-TRANS ISOMERASE HP_0175-RELATED"/>
    <property type="match status" value="1"/>
</dbReference>
<dbReference type="PANTHER" id="PTHR47245">
    <property type="entry name" value="PEPTIDYLPROLYL ISOMERASE"/>
    <property type="match status" value="1"/>
</dbReference>
<gene>
    <name evidence="3" type="ORF">BST85_02775</name>
</gene>
<evidence type="ECO:0000313" key="3">
    <source>
        <dbReference type="EMBL" id="PQB03949.1"/>
    </source>
</evidence>
<feature type="domain" description="PpiC" evidence="2">
    <location>
        <begin position="215"/>
        <end position="316"/>
    </location>
</feature>
<dbReference type="GO" id="GO:0003755">
    <property type="term" value="F:peptidyl-prolyl cis-trans isomerase activity"/>
    <property type="evidence" value="ECO:0007669"/>
    <property type="project" value="UniProtKB-KW"/>
</dbReference>
<dbReference type="SUPFAM" id="SSF109998">
    <property type="entry name" value="Triger factor/SurA peptide-binding domain-like"/>
    <property type="match status" value="1"/>
</dbReference>
<evidence type="ECO:0000259" key="2">
    <source>
        <dbReference type="PROSITE" id="PS50198"/>
    </source>
</evidence>
<dbReference type="OrthoDB" id="14196at2"/>
<dbReference type="InterPro" id="IPR027304">
    <property type="entry name" value="Trigger_fact/SurA_dom_sf"/>
</dbReference>
<dbReference type="Gene3D" id="1.10.4030.10">
    <property type="entry name" value="Porin chaperone SurA, peptide-binding domain"/>
    <property type="match status" value="1"/>
</dbReference>
<dbReference type="InterPro" id="IPR050245">
    <property type="entry name" value="PrsA_foldase"/>
</dbReference>
<feature type="domain" description="PpiC" evidence="2">
    <location>
        <begin position="319"/>
        <end position="432"/>
    </location>
</feature>
<name>A0A2S7KMU1_9FLAO</name>
<dbReference type="AlphaFoldDB" id="A0A2S7KMU1"/>
<dbReference type="InterPro" id="IPR000297">
    <property type="entry name" value="PPIase_PpiC"/>
</dbReference>
<sequence length="492" mass="56188">MRSIATVLKPISRNNQLLIVVMLLLVSVTQAQEVVTVDSTGVAKGSAEELTSQTVEKKDTVRTFKRFKAEGVTAVVGNYVILDTDIDKSYLELKQQGISVEEITRCELLGKLMEDKLYAHQAKIDSILIPDAEINNRIDQQMQYLITELGSEEKVAEFYRKESMAELRKELFEVNKTLQLASEMQRKVVENVEITPEEVREFFYSIPEDERPIFSAEVEVAQIVVEPEVTAEATQDVIDRLNELRRDIVDNGSSFASKAVLYSKDGSASKGGLIPAVRKNSPLAKEFKDMAFSLLEGEVSEPFETEFGWHLLYVEKIRGQEVDVRHIILFPEVTQSTIDKARVKIDSLRQEIVGGTIAFDEAARRFSDETETRNNGGQLVNPVTFDTRFDLTKMDPTLSAQVYNLKQDEVSQVFTDRDYTGKSKFKILTITRRFEEHPADYVKDYEKIKDLALKEKQIRAIEKWQEKKIKDTYVNVNADYQGCEFSSNWLKR</sequence>
<keyword evidence="1 3" id="KW-0413">Isomerase</keyword>
<reference evidence="3 4" key="1">
    <citation type="submission" date="2016-11" db="EMBL/GenBank/DDBJ databases">
        <title>Trade-off between light-utilization and light-protection in marine flavobacteria.</title>
        <authorList>
            <person name="Kumagai Y."/>
        </authorList>
    </citation>
    <scope>NUCLEOTIDE SEQUENCE [LARGE SCALE GENOMIC DNA]</scope>
    <source>
        <strain evidence="3 4">NBRC 107741</strain>
    </source>
</reference>
<evidence type="ECO:0000313" key="4">
    <source>
        <dbReference type="Proteomes" id="UP000239800"/>
    </source>
</evidence>
<dbReference type="RefSeq" id="WP_104811870.1">
    <property type="nucleotide sequence ID" value="NZ_MQUB01000001.1"/>
</dbReference>
<comment type="caution">
    <text evidence="3">The sequence shown here is derived from an EMBL/GenBank/DDBJ whole genome shotgun (WGS) entry which is preliminary data.</text>
</comment>
<keyword evidence="4" id="KW-1185">Reference proteome</keyword>
<dbReference type="PROSITE" id="PS50198">
    <property type="entry name" value="PPIC_PPIASE_2"/>
    <property type="match status" value="2"/>
</dbReference>
<dbReference type="InterPro" id="IPR046357">
    <property type="entry name" value="PPIase_dom_sf"/>
</dbReference>
<dbReference type="Gene3D" id="3.10.50.40">
    <property type="match status" value="2"/>
</dbReference>
<dbReference type="Pfam" id="PF00639">
    <property type="entry name" value="Rotamase"/>
    <property type="match status" value="2"/>
</dbReference>
<evidence type="ECO:0000256" key="1">
    <source>
        <dbReference type="PROSITE-ProRule" id="PRU00278"/>
    </source>
</evidence>